<evidence type="ECO:0000313" key="2">
    <source>
        <dbReference type="EMBL" id="QCD64662.1"/>
    </source>
</evidence>
<feature type="transmembrane region" description="Helical" evidence="1">
    <location>
        <begin position="101"/>
        <end position="121"/>
    </location>
</feature>
<evidence type="ECO:0000256" key="1">
    <source>
        <dbReference type="SAM" id="Phobius"/>
    </source>
</evidence>
<dbReference type="RefSeq" id="WP_015764103.1">
    <property type="nucleotide sequence ID" value="NZ_CP039375.1"/>
</dbReference>
<dbReference type="AlphaFoldDB" id="A0A4D6KBU0"/>
<gene>
    <name evidence="2" type="ORF">E5139_03010</name>
</gene>
<dbReference type="OMA" id="EDFYGAR"/>
<keyword evidence="1" id="KW-0812">Transmembrane</keyword>
<accession>A0A4D6KBU0</accession>
<reference evidence="2 3" key="1">
    <citation type="submission" date="2019-04" db="EMBL/GenBank/DDBJ databases">
        <title>Complete genome sequence of Arthrobacter sp. ZXY-2 associated with effective atrazine degradation and salt adaptation.</title>
        <authorList>
            <person name="Zhao X."/>
        </authorList>
    </citation>
    <scope>NUCLEOTIDE SEQUENCE [LARGE SCALE GENOMIC DNA]</scope>
    <source>
        <strain evidence="3">ZP60</strain>
    </source>
</reference>
<reference evidence="2 3" key="2">
    <citation type="submission" date="2019-04" db="EMBL/GenBank/DDBJ databases">
        <authorList>
            <person name="Yang S."/>
            <person name="Wei W."/>
        </authorList>
    </citation>
    <scope>NUCLEOTIDE SEQUENCE [LARGE SCALE GENOMIC DNA]</scope>
    <source>
        <strain evidence="3">ZP60</strain>
    </source>
</reference>
<dbReference type="GeneID" id="42177873"/>
<organism evidence="2 3">
    <name type="scientific">Halomicrobium mukohataei</name>
    <dbReference type="NCBI Taxonomy" id="57705"/>
    <lineage>
        <taxon>Archaea</taxon>
        <taxon>Methanobacteriati</taxon>
        <taxon>Methanobacteriota</taxon>
        <taxon>Stenosarchaea group</taxon>
        <taxon>Halobacteria</taxon>
        <taxon>Halobacteriales</taxon>
        <taxon>Haloarculaceae</taxon>
        <taxon>Halomicrobium</taxon>
    </lineage>
</organism>
<dbReference type="Proteomes" id="UP000297053">
    <property type="component" value="Chromosome"/>
</dbReference>
<evidence type="ECO:0000313" key="3">
    <source>
        <dbReference type="Proteomes" id="UP000297053"/>
    </source>
</evidence>
<keyword evidence="1" id="KW-1133">Transmembrane helix</keyword>
<name>A0A4D6KBU0_9EURY</name>
<feature type="transmembrane region" description="Helical" evidence="1">
    <location>
        <begin position="12"/>
        <end position="33"/>
    </location>
</feature>
<feature type="transmembrane region" description="Helical" evidence="1">
    <location>
        <begin position="39"/>
        <end position="59"/>
    </location>
</feature>
<dbReference type="EMBL" id="CP039375">
    <property type="protein sequence ID" value="QCD64662.1"/>
    <property type="molecule type" value="Genomic_DNA"/>
</dbReference>
<protein>
    <submittedName>
        <fullName evidence="2">Uncharacterized protein</fullName>
    </submittedName>
</protein>
<feature type="transmembrane region" description="Helical" evidence="1">
    <location>
        <begin position="152"/>
        <end position="170"/>
    </location>
</feature>
<proteinExistence type="predicted"/>
<dbReference type="KEGG" id="halz:E5139_03010"/>
<feature type="transmembrane region" description="Helical" evidence="1">
    <location>
        <begin position="71"/>
        <end position="89"/>
    </location>
</feature>
<feature type="transmembrane region" description="Helical" evidence="1">
    <location>
        <begin position="128"/>
        <end position="146"/>
    </location>
</feature>
<keyword evidence="1" id="KW-0472">Membrane</keyword>
<sequence>MTEAERPWAQLALAVGGLCWIGWSLATIVTGSADGSVRLLVGASGFVLAVGLLGVVLRLPWIYQFPGGEGCGFALLGGLAFAVGQWSRVLLGGTGWFAEGIVALGVLGLSGGTVLLAAGVVRARRVPPWLGVALLVGTVLFLGFGNGDGLRAWLAPPLGLAWLALGGYLLRYPEQPSGHLEPSAISR</sequence>